<proteinExistence type="predicted"/>
<evidence type="ECO:0000313" key="3">
    <source>
        <dbReference type="Proteomes" id="UP000008068"/>
    </source>
</evidence>
<reference evidence="3" key="1">
    <citation type="submission" date="2011-07" db="EMBL/GenBank/DDBJ databases">
        <authorList>
            <consortium name="Caenorhabditis brenneri Sequencing and Analysis Consortium"/>
            <person name="Wilson R.K."/>
        </authorList>
    </citation>
    <scope>NUCLEOTIDE SEQUENCE [LARGE SCALE GENOMIC DNA]</scope>
    <source>
        <strain evidence="3">PB2801</strain>
    </source>
</reference>
<organism evidence="3">
    <name type="scientific">Caenorhabditis brenneri</name>
    <name type="common">Nematode worm</name>
    <dbReference type="NCBI Taxonomy" id="135651"/>
    <lineage>
        <taxon>Eukaryota</taxon>
        <taxon>Metazoa</taxon>
        <taxon>Ecdysozoa</taxon>
        <taxon>Nematoda</taxon>
        <taxon>Chromadorea</taxon>
        <taxon>Rhabditida</taxon>
        <taxon>Rhabditina</taxon>
        <taxon>Rhabditomorpha</taxon>
        <taxon>Rhabditoidea</taxon>
        <taxon>Rhabditidae</taxon>
        <taxon>Peloderinae</taxon>
        <taxon>Caenorhabditis</taxon>
    </lineage>
</organism>
<gene>
    <name evidence="2" type="ORF">CAEBREN_18958</name>
</gene>
<dbReference type="Proteomes" id="UP000008068">
    <property type="component" value="Unassembled WGS sequence"/>
</dbReference>
<dbReference type="InParanoid" id="G0NGE9"/>
<sequence length="250" mass="27300">MSESADKPCDSLALLGDYDSDEKEASPEASEPAHMETDKKTAIKVAKASSTKADSEQPGSPDHSSILLDEKKSDDEFKTESSSREDEPMETSSAYRGGPCLSEDSSDDDSDDEDDIRKSPVDRKQSQSPKQELEDEATSAVDINSKLESPKTIDETVGMDYEKVKSESPEESLDCDNGEKPKSSPSDQPTSPKIDEQMECDSAEQPEKPNSSEPVVQEKPINPENFDDLFVMSGENSSSPKQLDDSSKTE</sequence>
<evidence type="ECO:0000313" key="2">
    <source>
        <dbReference type="EMBL" id="EGT59955.1"/>
    </source>
</evidence>
<feature type="region of interest" description="Disordered" evidence="1">
    <location>
        <begin position="1"/>
        <end position="250"/>
    </location>
</feature>
<name>G0NGE9_CAEBE</name>
<feature type="compositionally biased region" description="Basic and acidic residues" evidence="1">
    <location>
        <begin position="115"/>
        <end position="125"/>
    </location>
</feature>
<feature type="compositionally biased region" description="Basic and acidic residues" evidence="1">
    <location>
        <begin position="148"/>
        <end position="168"/>
    </location>
</feature>
<feature type="compositionally biased region" description="Acidic residues" evidence="1">
    <location>
        <begin position="104"/>
        <end position="114"/>
    </location>
</feature>
<dbReference type="EMBL" id="GL379879">
    <property type="protein sequence ID" value="EGT59955.1"/>
    <property type="molecule type" value="Genomic_DNA"/>
</dbReference>
<feature type="compositionally biased region" description="Basic and acidic residues" evidence="1">
    <location>
        <begin position="23"/>
        <end position="41"/>
    </location>
</feature>
<protein>
    <submittedName>
        <fullName evidence="2">Uncharacterized protein</fullName>
    </submittedName>
</protein>
<accession>G0NGE9</accession>
<dbReference type="HOGENOM" id="CLU_055184_0_0_1"/>
<evidence type="ECO:0000256" key="1">
    <source>
        <dbReference type="SAM" id="MobiDB-lite"/>
    </source>
</evidence>
<dbReference type="AlphaFoldDB" id="G0NGE9"/>
<feature type="compositionally biased region" description="Basic and acidic residues" evidence="1">
    <location>
        <begin position="68"/>
        <end position="86"/>
    </location>
</feature>
<keyword evidence="3" id="KW-1185">Reference proteome</keyword>